<protein>
    <submittedName>
        <fullName evidence="4">Purine nucleoside permease</fullName>
    </submittedName>
</protein>
<keyword evidence="3" id="KW-0732">Signal</keyword>
<dbReference type="InterPro" id="IPR035994">
    <property type="entry name" value="Nucleoside_phosphorylase_sf"/>
</dbReference>
<reference evidence="4" key="1">
    <citation type="submission" date="2022-07" db="EMBL/GenBank/DDBJ databases">
        <title>Fungi with potential for degradation of polypropylene.</title>
        <authorList>
            <person name="Gostincar C."/>
        </authorList>
    </citation>
    <scope>NUCLEOTIDE SEQUENCE</scope>
    <source>
        <strain evidence="4">EXF-13308</strain>
    </source>
</reference>
<feature type="chain" id="PRO_5041226606" evidence="3">
    <location>
        <begin position="20"/>
        <end position="398"/>
    </location>
</feature>
<name>A0AA38RM42_9PEZI</name>
<accession>A0AA38RM42</accession>
<dbReference type="Proteomes" id="UP001174694">
    <property type="component" value="Unassembled WGS sequence"/>
</dbReference>
<dbReference type="GO" id="GO:0055085">
    <property type="term" value="P:transmembrane transport"/>
    <property type="evidence" value="ECO:0007669"/>
    <property type="project" value="InterPro"/>
</dbReference>
<dbReference type="Gene3D" id="3.40.50.1580">
    <property type="entry name" value="Nucleoside phosphorylase domain"/>
    <property type="match status" value="1"/>
</dbReference>
<keyword evidence="1" id="KW-0813">Transport</keyword>
<comment type="similarity">
    <text evidence="1">Belongs to the NUP family.</text>
</comment>
<evidence type="ECO:0000256" key="2">
    <source>
        <dbReference type="SAM" id="MobiDB-lite"/>
    </source>
</evidence>
<dbReference type="Pfam" id="PF06516">
    <property type="entry name" value="NUP"/>
    <property type="match status" value="1"/>
</dbReference>
<proteinExistence type="inferred from homology"/>
<dbReference type="GO" id="GO:0005783">
    <property type="term" value="C:endoplasmic reticulum"/>
    <property type="evidence" value="ECO:0007669"/>
    <property type="project" value="TreeGrafter"/>
</dbReference>
<dbReference type="PANTHER" id="PTHR38643">
    <property type="entry name" value="PURINE NUCLEOSIDE PERMEASE C285.05-RELATED"/>
    <property type="match status" value="1"/>
</dbReference>
<dbReference type="GO" id="GO:0003824">
    <property type="term" value="F:catalytic activity"/>
    <property type="evidence" value="ECO:0007669"/>
    <property type="project" value="InterPro"/>
</dbReference>
<dbReference type="PANTHER" id="PTHR38643:SF1">
    <property type="entry name" value="PURINE NUCLEOSIDE PERMEASE C285.05-RELATED"/>
    <property type="match status" value="1"/>
</dbReference>
<gene>
    <name evidence="4" type="ORF">NKR23_g7214</name>
</gene>
<evidence type="ECO:0000313" key="4">
    <source>
        <dbReference type="EMBL" id="KAJ9142329.1"/>
    </source>
</evidence>
<evidence type="ECO:0000256" key="1">
    <source>
        <dbReference type="PIRNR" id="PIRNR013171"/>
    </source>
</evidence>
<dbReference type="InterPro" id="IPR009486">
    <property type="entry name" value="Pur_nuclsid_perm"/>
</dbReference>
<feature type="compositionally biased region" description="Basic residues" evidence="2">
    <location>
        <begin position="383"/>
        <end position="392"/>
    </location>
</feature>
<keyword evidence="5" id="KW-1185">Reference proteome</keyword>
<dbReference type="AlphaFoldDB" id="A0AA38RM42"/>
<feature type="region of interest" description="Disordered" evidence="2">
    <location>
        <begin position="362"/>
        <end position="398"/>
    </location>
</feature>
<dbReference type="GO" id="GO:0009116">
    <property type="term" value="P:nucleoside metabolic process"/>
    <property type="evidence" value="ECO:0007669"/>
    <property type="project" value="InterPro"/>
</dbReference>
<feature type="signal peptide" evidence="3">
    <location>
        <begin position="1"/>
        <end position="19"/>
    </location>
</feature>
<comment type="caution">
    <text evidence="4">The sequence shown here is derived from an EMBL/GenBank/DDBJ whole genome shotgun (WGS) entry which is preliminary data.</text>
</comment>
<evidence type="ECO:0000313" key="5">
    <source>
        <dbReference type="Proteomes" id="UP001174694"/>
    </source>
</evidence>
<comment type="function">
    <text evidence="1">Nucleoside permease that transports adenosine and guanosine.</text>
</comment>
<sequence length="398" mass="43021">MYLLTNSLLASIALNAVAASKCPSLLSPKVVVVTFYDDEATAYLSHQDELDFNAVNITIPGASPEFPDLHCTSTGDVCLVTTGEGMTNAGNSIMALWNTARLDLTQTYFLTTGIAGGNPEVVGTNSVIFARFLVQPSMQYEIDAREIPENFTTGYFPQGTYSPDDNWGYVYNTEVFSVNSDLRDLAAAMVNPAELVDTDDARLYRERYAVAPAYAASLRSPGVVRCDTATSDNWFSGELLAGAVGERMRVWTNGSAVYCATAQEDGAVVAALLRAALAGKVDYNRIISMRSISDIDRPYPGQTVLQNLVYEDPGSYSSSIDNVYVAGSAIVRGILAQWDEQFKAGIPPTKYTGDLWGTLGGTPDFGPGRTTGGYPVDVPGALGRRKRKRSERRRGLDQ</sequence>
<dbReference type="EMBL" id="JANBVO010000022">
    <property type="protein sequence ID" value="KAJ9142329.1"/>
    <property type="molecule type" value="Genomic_DNA"/>
</dbReference>
<organism evidence="4 5">
    <name type="scientific">Pleurostoma richardsiae</name>
    <dbReference type="NCBI Taxonomy" id="41990"/>
    <lineage>
        <taxon>Eukaryota</taxon>
        <taxon>Fungi</taxon>
        <taxon>Dikarya</taxon>
        <taxon>Ascomycota</taxon>
        <taxon>Pezizomycotina</taxon>
        <taxon>Sordariomycetes</taxon>
        <taxon>Sordariomycetidae</taxon>
        <taxon>Calosphaeriales</taxon>
        <taxon>Pleurostomataceae</taxon>
        <taxon>Pleurostoma</taxon>
    </lineage>
</organism>
<evidence type="ECO:0000256" key="3">
    <source>
        <dbReference type="SAM" id="SignalP"/>
    </source>
</evidence>
<dbReference type="PIRSF" id="PIRSF013171">
    <property type="entry name" value="Pur_nuclsid_perm"/>
    <property type="match status" value="1"/>
</dbReference>